<proteinExistence type="predicted"/>
<keyword evidence="1" id="KW-0805">Transcription regulation</keyword>
<dbReference type="GO" id="GO:0043565">
    <property type="term" value="F:sequence-specific DNA binding"/>
    <property type="evidence" value="ECO:0007669"/>
    <property type="project" value="InterPro"/>
</dbReference>
<accession>A0A0B9H868</accession>
<dbReference type="Pfam" id="PF12833">
    <property type="entry name" value="HTH_18"/>
    <property type="match status" value="1"/>
</dbReference>
<dbReference type="InterPro" id="IPR050204">
    <property type="entry name" value="AraC_XylS_family_regulators"/>
</dbReference>
<dbReference type="InterPro" id="IPR009057">
    <property type="entry name" value="Homeodomain-like_sf"/>
</dbReference>
<dbReference type="AlphaFoldDB" id="A0A0B9H868"/>
<gene>
    <name evidence="5" type="ORF">RJ45_02925</name>
</gene>
<evidence type="ECO:0000313" key="6">
    <source>
        <dbReference type="Proteomes" id="UP000031278"/>
    </source>
</evidence>
<dbReference type="PRINTS" id="PR00032">
    <property type="entry name" value="HTHARAC"/>
</dbReference>
<dbReference type="Proteomes" id="UP000031278">
    <property type="component" value="Unassembled WGS sequence"/>
</dbReference>
<dbReference type="RefSeq" id="WP_039457786.1">
    <property type="nucleotide sequence ID" value="NZ_JWLZ01000024.1"/>
</dbReference>
<keyword evidence="2" id="KW-0238">DNA-binding</keyword>
<evidence type="ECO:0000256" key="1">
    <source>
        <dbReference type="ARBA" id="ARBA00023015"/>
    </source>
</evidence>
<evidence type="ECO:0000256" key="3">
    <source>
        <dbReference type="ARBA" id="ARBA00023163"/>
    </source>
</evidence>
<dbReference type="EMBL" id="JWLZ01000024">
    <property type="protein sequence ID" value="KHT65102.1"/>
    <property type="molecule type" value="Genomic_DNA"/>
</dbReference>
<dbReference type="PANTHER" id="PTHR46796:SF6">
    <property type="entry name" value="ARAC SUBFAMILY"/>
    <property type="match status" value="1"/>
</dbReference>
<sequence length="301" mass="34540">MKSSLKFFDFESNILSDCGEVLDIEFSNQGLNWPGVVIEKGTSPHFYPQNVYTPYFYFALALEKDLSWSVEQDGSFSELKTSPGNIWINPPKTPFTHDISEPCYFVILAIEEQEFLSNCPINLEGIELQFLNNYNVLDETIKGIMELFMLEAKAKGRNGGAYLINLISLLSTHYVQNYSNFYDQKNKQLSSSKFDHQQVSQIDQYIDDNISSHISVDDLADLLKCSKFYFLREFKKLMGVTPYQYLMTKRLEHAKMLLSGESVNIAVTAHDLGFNDQSHFTRAFKNHFGITPGQFIKQGQF</sequence>
<protein>
    <submittedName>
        <fullName evidence="5">AraC family transcriptional regulator</fullName>
    </submittedName>
</protein>
<evidence type="ECO:0000259" key="4">
    <source>
        <dbReference type="PROSITE" id="PS01124"/>
    </source>
</evidence>
<evidence type="ECO:0000256" key="2">
    <source>
        <dbReference type="ARBA" id="ARBA00023125"/>
    </source>
</evidence>
<dbReference type="InterPro" id="IPR018062">
    <property type="entry name" value="HTH_AraC-typ_CS"/>
</dbReference>
<dbReference type="PROSITE" id="PS01124">
    <property type="entry name" value="HTH_ARAC_FAMILY_2"/>
    <property type="match status" value="1"/>
</dbReference>
<dbReference type="SMART" id="SM00342">
    <property type="entry name" value="HTH_ARAC"/>
    <property type="match status" value="1"/>
</dbReference>
<feature type="domain" description="HTH araC/xylS-type" evidence="4">
    <location>
        <begin position="200"/>
        <end position="298"/>
    </location>
</feature>
<dbReference type="SUPFAM" id="SSF46689">
    <property type="entry name" value="Homeodomain-like"/>
    <property type="match status" value="2"/>
</dbReference>
<keyword evidence="3" id="KW-0804">Transcription</keyword>
<dbReference type="InterPro" id="IPR020449">
    <property type="entry name" value="Tscrpt_reg_AraC-type_HTH"/>
</dbReference>
<dbReference type="PANTHER" id="PTHR46796">
    <property type="entry name" value="HTH-TYPE TRANSCRIPTIONAL ACTIVATOR RHAS-RELATED"/>
    <property type="match status" value="1"/>
</dbReference>
<organism evidence="5 6">
    <name type="scientific">Photobacterium gaetbulicola</name>
    <dbReference type="NCBI Taxonomy" id="1295392"/>
    <lineage>
        <taxon>Bacteria</taxon>
        <taxon>Pseudomonadati</taxon>
        <taxon>Pseudomonadota</taxon>
        <taxon>Gammaproteobacteria</taxon>
        <taxon>Vibrionales</taxon>
        <taxon>Vibrionaceae</taxon>
        <taxon>Photobacterium</taxon>
    </lineage>
</organism>
<dbReference type="PROSITE" id="PS00041">
    <property type="entry name" value="HTH_ARAC_FAMILY_1"/>
    <property type="match status" value="1"/>
</dbReference>
<evidence type="ECO:0000313" key="5">
    <source>
        <dbReference type="EMBL" id="KHT65102.1"/>
    </source>
</evidence>
<reference evidence="5 6" key="1">
    <citation type="submission" date="2014-12" db="EMBL/GenBank/DDBJ databases">
        <title>Genome sequencing of Photobacterium gaetbulicola AD005a.</title>
        <authorList>
            <person name="Adrian T.G.S."/>
            <person name="Chan K.G."/>
        </authorList>
    </citation>
    <scope>NUCLEOTIDE SEQUENCE [LARGE SCALE GENOMIC DNA]</scope>
    <source>
        <strain evidence="5 6">AD005a</strain>
    </source>
</reference>
<dbReference type="Gene3D" id="1.10.10.60">
    <property type="entry name" value="Homeodomain-like"/>
    <property type="match status" value="2"/>
</dbReference>
<comment type="caution">
    <text evidence="5">The sequence shown here is derived from an EMBL/GenBank/DDBJ whole genome shotgun (WGS) entry which is preliminary data.</text>
</comment>
<dbReference type="GO" id="GO:0003700">
    <property type="term" value="F:DNA-binding transcription factor activity"/>
    <property type="evidence" value="ECO:0007669"/>
    <property type="project" value="InterPro"/>
</dbReference>
<name>A0A0B9H868_9GAMM</name>
<dbReference type="InterPro" id="IPR018060">
    <property type="entry name" value="HTH_AraC"/>
</dbReference>